<evidence type="ECO:0000256" key="7">
    <source>
        <dbReference type="HAMAP-Rule" id="MF_00114"/>
    </source>
</evidence>
<keyword evidence="3 7" id="KW-0456">Lyase</keyword>
<dbReference type="PIRSF" id="PIRSF001357">
    <property type="entry name" value="DeoC"/>
    <property type="match status" value="1"/>
</dbReference>
<reference evidence="8 9" key="1">
    <citation type="submission" date="2016-12" db="EMBL/GenBank/DDBJ databases">
        <title>Domibacillus sp. SAB 38T whole genome sequencing.</title>
        <authorList>
            <person name="Verma A."/>
            <person name="Ojha A.K."/>
            <person name="Krishnamurthi S."/>
        </authorList>
    </citation>
    <scope>NUCLEOTIDE SEQUENCE [LARGE SCALE GENOMIC DNA]</scope>
    <source>
        <strain evidence="8 9">SAB 38</strain>
    </source>
</reference>
<dbReference type="RefSeq" id="WP_076764767.1">
    <property type="nucleotide sequence ID" value="NZ_MSFI01000009.1"/>
</dbReference>
<dbReference type="STRING" id="1714355.BTO28_06735"/>
<dbReference type="InterPro" id="IPR002915">
    <property type="entry name" value="DeoC/FbaB/LacD_aldolase"/>
</dbReference>
<dbReference type="GO" id="GO:0004139">
    <property type="term" value="F:deoxyribose-phosphate aldolase activity"/>
    <property type="evidence" value="ECO:0007669"/>
    <property type="project" value="UniProtKB-UniRule"/>
</dbReference>
<dbReference type="EMBL" id="MSFI01000009">
    <property type="protein sequence ID" value="OMP67633.1"/>
    <property type="molecule type" value="Genomic_DNA"/>
</dbReference>
<dbReference type="HAMAP" id="MF_00114">
    <property type="entry name" value="DeoC_type1"/>
    <property type="match status" value="1"/>
</dbReference>
<dbReference type="Pfam" id="PF01791">
    <property type="entry name" value="DeoC"/>
    <property type="match status" value="1"/>
</dbReference>
<dbReference type="OrthoDB" id="9778711at2"/>
<feature type="active site" description="Proton donor/acceptor" evidence="7">
    <location>
        <position position="95"/>
    </location>
</feature>
<dbReference type="PANTHER" id="PTHR10889">
    <property type="entry name" value="DEOXYRIBOSE-PHOSPHATE ALDOLASE"/>
    <property type="match status" value="1"/>
</dbReference>
<dbReference type="InterPro" id="IPR013785">
    <property type="entry name" value="Aldolase_TIM"/>
</dbReference>
<dbReference type="AlphaFoldDB" id="A0A1V2A9G4"/>
<dbReference type="UniPathway" id="UPA00002">
    <property type="reaction ID" value="UER00468"/>
</dbReference>
<comment type="function">
    <text evidence="6 7">Catalyzes a reversible aldol reaction between acetaldehyde and D-glyceraldehyde 3-phosphate to generate 2-deoxy-D-ribose 5-phosphate.</text>
</comment>
<evidence type="ECO:0000256" key="5">
    <source>
        <dbReference type="ARBA" id="ARBA00048791"/>
    </source>
</evidence>
<comment type="pathway">
    <text evidence="7">Carbohydrate degradation; 2-deoxy-D-ribose 1-phosphate degradation; D-glyceraldehyde 3-phosphate and acetaldehyde from 2-deoxy-alpha-D-ribose 1-phosphate: step 2/2.</text>
</comment>
<dbReference type="InterPro" id="IPR011343">
    <property type="entry name" value="DeoC"/>
</dbReference>
<evidence type="ECO:0000256" key="6">
    <source>
        <dbReference type="ARBA" id="ARBA00056337"/>
    </source>
</evidence>
<dbReference type="GO" id="GO:0005737">
    <property type="term" value="C:cytoplasm"/>
    <property type="evidence" value="ECO:0007669"/>
    <property type="project" value="UniProtKB-SubCell"/>
</dbReference>
<evidence type="ECO:0000256" key="4">
    <source>
        <dbReference type="ARBA" id="ARBA00023270"/>
    </source>
</evidence>
<evidence type="ECO:0000256" key="1">
    <source>
        <dbReference type="ARBA" id="ARBA00010936"/>
    </source>
</evidence>
<comment type="subcellular location">
    <subcellularLocation>
        <location evidence="7">Cytoplasm</location>
    </subcellularLocation>
</comment>
<evidence type="ECO:0000313" key="8">
    <source>
        <dbReference type="EMBL" id="OMP67633.1"/>
    </source>
</evidence>
<dbReference type="Gene3D" id="3.20.20.70">
    <property type="entry name" value="Aldolase class I"/>
    <property type="match status" value="1"/>
</dbReference>
<dbReference type="Proteomes" id="UP000188613">
    <property type="component" value="Unassembled WGS sequence"/>
</dbReference>
<dbReference type="CDD" id="cd00959">
    <property type="entry name" value="DeoC"/>
    <property type="match status" value="1"/>
</dbReference>
<comment type="similarity">
    <text evidence="1 7">Belongs to the DeoC/FbaB aldolase family. DeoC type 1 subfamily.</text>
</comment>
<dbReference type="FunFam" id="3.20.20.70:FF:000044">
    <property type="entry name" value="Deoxyribose-phosphate aldolase"/>
    <property type="match status" value="1"/>
</dbReference>
<keyword evidence="9" id="KW-1185">Reference proteome</keyword>
<comment type="caution">
    <text evidence="8">The sequence shown here is derived from an EMBL/GenBank/DDBJ whole genome shotgun (WGS) entry which is preliminary data.</text>
</comment>
<feature type="active site" description="Proton donor/acceptor" evidence="7">
    <location>
        <position position="187"/>
    </location>
</feature>
<dbReference type="GO" id="GO:0016052">
    <property type="term" value="P:carbohydrate catabolic process"/>
    <property type="evidence" value="ECO:0007669"/>
    <property type="project" value="TreeGrafter"/>
</dbReference>
<proteinExistence type="inferred from homology"/>
<accession>A0A1V2A9G4</accession>
<organism evidence="8 9">
    <name type="scientific">Domibacillus epiphyticus</name>
    <dbReference type="NCBI Taxonomy" id="1714355"/>
    <lineage>
        <taxon>Bacteria</taxon>
        <taxon>Bacillati</taxon>
        <taxon>Bacillota</taxon>
        <taxon>Bacilli</taxon>
        <taxon>Bacillales</taxon>
        <taxon>Bacillaceae</taxon>
        <taxon>Domibacillus</taxon>
    </lineage>
</organism>
<comment type="catalytic activity">
    <reaction evidence="5 7">
        <text>2-deoxy-D-ribose 5-phosphate = D-glyceraldehyde 3-phosphate + acetaldehyde</text>
        <dbReference type="Rhea" id="RHEA:12821"/>
        <dbReference type="ChEBI" id="CHEBI:15343"/>
        <dbReference type="ChEBI" id="CHEBI:59776"/>
        <dbReference type="ChEBI" id="CHEBI:62877"/>
        <dbReference type="EC" id="4.1.2.4"/>
    </reaction>
</comment>
<name>A0A1V2A9G4_9BACI</name>
<dbReference type="NCBIfam" id="TIGR00126">
    <property type="entry name" value="deoC"/>
    <property type="match status" value="1"/>
</dbReference>
<evidence type="ECO:0000256" key="2">
    <source>
        <dbReference type="ARBA" id="ARBA00022490"/>
    </source>
</evidence>
<dbReference type="PANTHER" id="PTHR10889:SF1">
    <property type="entry name" value="DEOXYRIBOSE-PHOSPHATE ALDOLASE"/>
    <property type="match status" value="1"/>
</dbReference>
<sequence length="227" mass="23775">MISDTFGDIAKTIDHTLLKADATKEEIEKLCEEAKRYGFASVCVNPSRVKQAAEILRESEVKVCTVIGFPLGAVVAEVKAFETKTAIDHGAAEVDMVINIGALKDADFDTVEKDIKAVAASAKGKALLKVIIETSLLTEKEKKKACELAVAAGADYVKTSTGFSTGGATEDDIRLMRDTVGPKIGVKASGGVRTMQDAMAMIKAGATRIGASSGVSIVTGLKGESAY</sequence>
<dbReference type="InterPro" id="IPR028581">
    <property type="entry name" value="DeoC_typeI"/>
</dbReference>
<evidence type="ECO:0000256" key="3">
    <source>
        <dbReference type="ARBA" id="ARBA00023239"/>
    </source>
</evidence>
<evidence type="ECO:0000313" key="9">
    <source>
        <dbReference type="Proteomes" id="UP000188613"/>
    </source>
</evidence>
<keyword evidence="4 7" id="KW-0704">Schiff base</keyword>
<dbReference type="GO" id="GO:0009264">
    <property type="term" value="P:deoxyribonucleotide catabolic process"/>
    <property type="evidence" value="ECO:0007669"/>
    <property type="project" value="UniProtKB-UniRule"/>
</dbReference>
<keyword evidence="2 7" id="KW-0963">Cytoplasm</keyword>
<dbReference type="SMART" id="SM01133">
    <property type="entry name" value="DeoC"/>
    <property type="match status" value="1"/>
</dbReference>
<gene>
    <name evidence="7" type="primary">deoC</name>
    <name evidence="8" type="ORF">BTO28_06735</name>
</gene>
<dbReference type="EC" id="4.1.2.4" evidence="7"/>
<dbReference type="GO" id="GO:0006018">
    <property type="term" value="P:2-deoxyribose 1-phosphate catabolic process"/>
    <property type="evidence" value="ECO:0007669"/>
    <property type="project" value="UniProtKB-UniRule"/>
</dbReference>
<feature type="active site" description="Schiff-base intermediate with acetaldehyde" evidence="7">
    <location>
        <position position="158"/>
    </location>
</feature>
<dbReference type="SUPFAM" id="SSF51569">
    <property type="entry name" value="Aldolase"/>
    <property type="match status" value="1"/>
</dbReference>
<protein>
    <recommendedName>
        <fullName evidence="7">Deoxyribose-phosphate aldolase</fullName>
        <shortName evidence="7">DERA</shortName>
        <ecNumber evidence="7">4.1.2.4</ecNumber>
    </recommendedName>
    <alternativeName>
        <fullName evidence="7">2-deoxy-D-ribose 5-phosphate aldolase</fullName>
    </alternativeName>
    <alternativeName>
        <fullName evidence="7">Phosphodeoxyriboaldolase</fullName>
        <shortName evidence="7">Deoxyriboaldolase</shortName>
    </alternativeName>
</protein>